<name>A0ACA9Y7P2_9ASCO</name>
<keyword evidence="2" id="KW-1185">Reference proteome</keyword>
<evidence type="ECO:0000313" key="1">
    <source>
        <dbReference type="EMBL" id="CAH6720784.1"/>
    </source>
</evidence>
<dbReference type="Proteomes" id="UP001152531">
    <property type="component" value="Unassembled WGS sequence"/>
</dbReference>
<accession>A0ACA9Y7P2</accession>
<protein>
    <submittedName>
        <fullName evidence="1">Uncharacterized protein</fullName>
    </submittedName>
</protein>
<gene>
    <name evidence="1" type="ORF">CLIB1444_04S07888</name>
</gene>
<proteinExistence type="predicted"/>
<evidence type="ECO:0000313" key="2">
    <source>
        <dbReference type="Proteomes" id="UP001152531"/>
    </source>
</evidence>
<dbReference type="EMBL" id="CALSDN010000004">
    <property type="protein sequence ID" value="CAH6720784.1"/>
    <property type="molecule type" value="Genomic_DNA"/>
</dbReference>
<sequence length="366" mass="40714">MARFKRSPRKIESNQGITNTNSTRQVRINPKSKIKPKSLVQFLTGFYKSHPIQSTGESGNISSPTEYSSKSLKYKDKVECTQITQKYSSPKSIHRSPNSKHNEIGTRYEVSLKDSKDMNGQNITKGVTEDIKKVGSSVTNKQSPKSSPSKPKIASKIIDLSNPISNDPEEIQKGLKHDDKEISKKIADHALVDVTHPLDTENSQVPHESNRSPITRYGGHEELLPSSNHKETTLASVRTILLLPNTSLGVPVERNLTFHEGVSSWVPTPHQRSINLSPCSNTKLRSKSSRNQANSQTQAAACLTCSRRSKDCDESIPTCENCLTSNLFCLWPSQVPDIVRKTKSNPKSMEEEKQEVMYDESLSVSA</sequence>
<comment type="caution">
    <text evidence="1">The sequence shown here is derived from an EMBL/GenBank/DDBJ whole genome shotgun (WGS) entry which is preliminary data.</text>
</comment>
<reference evidence="1" key="1">
    <citation type="submission" date="2022-06" db="EMBL/GenBank/DDBJ databases">
        <authorList>
            <person name="Legras J.-L."/>
            <person name="Devillers H."/>
            <person name="Grondin C."/>
        </authorList>
    </citation>
    <scope>NUCLEOTIDE SEQUENCE</scope>
    <source>
        <strain evidence="1">CLIB 1444</strain>
    </source>
</reference>
<organism evidence="1 2">
    <name type="scientific">[Candida] jaroonii</name>
    <dbReference type="NCBI Taxonomy" id="467808"/>
    <lineage>
        <taxon>Eukaryota</taxon>
        <taxon>Fungi</taxon>
        <taxon>Dikarya</taxon>
        <taxon>Ascomycota</taxon>
        <taxon>Saccharomycotina</taxon>
        <taxon>Pichiomycetes</taxon>
        <taxon>Debaryomycetaceae</taxon>
        <taxon>Yamadazyma</taxon>
    </lineage>
</organism>